<feature type="transmembrane region" description="Helical" evidence="1">
    <location>
        <begin position="74"/>
        <end position="94"/>
    </location>
</feature>
<dbReference type="EMBL" id="JANKHH010000001">
    <property type="protein sequence ID" value="MCR2832582.1"/>
    <property type="molecule type" value="Genomic_DNA"/>
</dbReference>
<evidence type="ECO:0000313" key="2">
    <source>
        <dbReference type="EMBL" id="MCR2832582.1"/>
    </source>
</evidence>
<feature type="transmembrane region" description="Helical" evidence="1">
    <location>
        <begin position="43"/>
        <end position="62"/>
    </location>
</feature>
<dbReference type="Pfam" id="PF06961">
    <property type="entry name" value="DUF1294"/>
    <property type="match status" value="1"/>
</dbReference>
<dbReference type="RefSeq" id="WP_257594346.1">
    <property type="nucleotide sequence ID" value="NZ_JANKHH010000001.1"/>
</dbReference>
<dbReference type="PIRSF" id="PIRSF002599">
    <property type="entry name" value="Cold_shock_A"/>
    <property type="match status" value="1"/>
</dbReference>
<dbReference type="InterPro" id="IPR012156">
    <property type="entry name" value="Cold_shock_CspA"/>
</dbReference>
<keyword evidence="1" id="KW-0812">Transmembrane</keyword>
<reference evidence="2 3" key="1">
    <citation type="submission" date="2022-08" db="EMBL/GenBank/DDBJ databases">
        <title>Polyphasic taxonomy analysis of Qipengyuania sp.RS5-5.</title>
        <authorList>
            <person name="Xamxidin M."/>
            <person name="Wu M."/>
        </authorList>
    </citation>
    <scope>NUCLEOTIDE SEQUENCE [LARGE SCALE GENOMIC DNA]</scope>
    <source>
        <strain evidence="2 3">RS5-5</strain>
    </source>
</reference>
<gene>
    <name evidence="2" type="ORF">NSO95_01365</name>
</gene>
<evidence type="ECO:0000313" key="3">
    <source>
        <dbReference type="Proteomes" id="UP001206067"/>
    </source>
</evidence>
<accession>A0ABT1XMV4</accession>
<keyword evidence="1" id="KW-1133">Transmembrane helix</keyword>
<proteinExistence type="predicted"/>
<evidence type="ECO:0000256" key="1">
    <source>
        <dbReference type="SAM" id="Phobius"/>
    </source>
</evidence>
<feature type="transmembrane region" description="Helical" evidence="1">
    <location>
        <begin position="12"/>
        <end position="31"/>
    </location>
</feature>
<keyword evidence="1" id="KW-0472">Membrane</keyword>
<keyword evidence="3" id="KW-1185">Reference proteome</keyword>
<dbReference type="InterPro" id="IPR010718">
    <property type="entry name" value="DUF1294"/>
</dbReference>
<protein>
    <submittedName>
        <fullName evidence="2">DUF1294 domain-containing protein</fullName>
    </submittedName>
</protein>
<sequence>MQYLTAEYVTYYLIAVNLITFASFGFDKASAERGDRRTPERDLLFWALIGGTPAAYAARALFRHKIRKEPFSTYLRLLLFGQIALLTFVLVTRLI</sequence>
<comment type="caution">
    <text evidence="2">The sequence shown here is derived from an EMBL/GenBank/DDBJ whole genome shotgun (WGS) entry which is preliminary data.</text>
</comment>
<dbReference type="Proteomes" id="UP001206067">
    <property type="component" value="Unassembled WGS sequence"/>
</dbReference>
<organism evidence="2 3">
    <name type="scientific">Parerythrobacter lacustris</name>
    <dbReference type="NCBI Taxonomy" id="2969984"/>
    <lineage>
        <taxon>Bacteria</taxon>
        <taxon>Pseudomonadati</taxon>
        <taxon>Pseudomonadota</taxon>
        <taxon>Alphaproteobacteria</taxon>
        <taxon>Sphingomonadales</taxon>
        <taxon>Erythrobacteraceae</taxon>
        <taxon>Parerythrobacter</taxon>
    </lineage>
</organism>
<name>A0ABT1XMV4_9SPHN</name>